<dbReference type="GeneID" id="17280848"/>
<reference evidence="2" key="1">
    <citation type="journal article" date="2013" name="Nature">
        <title>Pan genome of the phytoplankton Emiliania underpins its global distribution.</title>
        <authorList>
            <person name="Read B.A."/>
            <person name="Kegel J."/>
            <person name="Klute M.J."/>
            <person name="Kuo A."/>
            <person name="Lefebvre S.C."/>
            <person name="Maumus F."/>
            <person name="Mayer C."/>
            <person name="Miller J."/>
            <person name="Monier A."/>
            <person name="Salamov A."/>
            <person name="Young J."/>
            <person name="Aguilar M."/>
            <person name="Claverie J.M."/>
            <person name="Frickenhaus S."/>
            <person name="Gonzalez K."/>
            <person name="Herman E.K."/>
            <person name="Lin Y.C."/>
            <person name="Napier J."/>
            <person name="Ogata H."/>
            <person name="Sarno A.F."/>
            <person name="Shmutz J."/>
            <person name="Schroeder D."/>
            <person name="de Vargas C."/>
            <person name="Verret F."/>
            <person name="von Dassow P."/>
            <person name="Valentin K."/>
            <person name="Van de Peer Y."/>
            <person name="Wheeler G."/>
            <person name="Dacks J.B."/>
            <person name="Delwiche C.F."/>
            <person name="Dyhrman S.T."/>
            <person name="Glockner G."/>
            <person name="John U."/>
            <person name="Richards T."/>
            <person name="Worden A.Z."/>
            <person name="Zhang X."/>
            <person name="Grigoriev I.V."/>
            <person name="Allen A.E."/>
            <person name="Bidle K."/>
            <person name="Borodovsky M."/>
            <person name="Bowler C."/>
            <person name="Brownlee C."/>
            <person name="Cock J.M."/>
            <person name="Elias M."/>
            <person name="Gladyshev V.N."/>
            <person name="Groth M."/>
            <person name="Guda C."/>
            <person name="Hadaegh A."/>
            <person name="Iglesias-Rodriguez M.D."/>
            <person name="Jenkins J."/>
            <person name="Jones B.M."/>
            <person name="Lawson T."/>
            <person name="Leese F."/>
            <person name="Lindquist E."/>
            <person name="Lobanov A."/>
            <person name="Lomsadze A."/>
            <person name="Malik S.B."/>
            <person name="Marsh M.E."/>
            <person name="Mackinder L."/>
            <person name="Mock T."/>
            <person name="Mueller-Roeber B."/>
            <person name="Pagarete A."/>
            <person name="Parker M."/>
            <person name="Probert I."/>
            <person name="Quesneville H."/>
            <person name="Raines C."/>
            <person name="Rensing S.A."/>
            <person name="Riano-Pachon D.M."/>
            <person name="Richier S."/>
            <person name="Rokitta S."/>
            <person name="Shiraiwa Y."/>
            <person name="Soanes D.M."/>
            <person name="van der Giezen M."/>
            <person name="Wahlund T.M."/>
            <person name="Williams B."/>
            <person name="Wilson W."/>
            <person name="Wolfe G."/>
            <person name="Wurch L.L."/>
        </authorList>
    </citation>
    <scope>NUCLEOTIDE SEQUENCE</scope>
</reference>
<dbReference type="GeneID" id="17270829"/>
<dbReference type="EnsemblProtists" id="EOD25284">
    <property type="protein sequence ID" value="EOD25284"/>
    <property type="gene ID" value="EMIHUDRAFT_237922"/>
</dbReference>
<name>A0A0D3JP49_EMIH1</name>
<proteinExistence type="predicted"/>
<dbReference type="EnsemblProtists" id="EOD35578">
    <property type="protein sequence ID" value="EOD35578"/>
    <property type="gene ID" value="EMIHUDRAFT_201752"/>
</dbReference>
<dbReference type="KEGG" id="ehx:EMIHUDRAFT_237922"/>
<dbReference type="Proteomes" id="UP000013827">
    <property type="component" value="Unassembled WGS sequence"/>
</dbReference>
<dbReference type="PaxDb" id="2903-EOD25284"/>
<protein>
    <submittedName>
        <fullName evidence="1">Uncharacterized protein</fullName>
    </submittedName>
</protein>
<organism evidence="1 2">
    <name type="scientific">Emiliania huxleyi (strain CCMP1516)</name>
    <dbReference type="NCBI Taxonomy" id="280463"/>
    <lineage>
        <taxon>Eukaryota</taxon>
        <taxon>Haptista</taxon>
        <taxon>Haptophyta</taxon>
        <taxon>Prymnesiophyceae</taxon>
        <taxon>Isochrysidales</taxon>
        <taxon>Noelaerhabdaceae</taxon>
        <taxon>Emiliania</taxon>
    </lineage>
</organism>
<dbReference type="RefSeq" id="XP_005788007.1">
    <property type="nucleotide sequence ID" value="XM_005787950.1"/>
</dbReference>
<evidence type="ECO:0000313" key="1">
    <source>
        <dbReference type="EnsemblProtists" id="EOD25284"/>
    </source>
</evidence>
<dbReference type="RefSeq" id="XP_005777713.1">
    <property type="nucleotide sequence ID" value="XM_005777656.1"/>
</dbReference>
<accession>A0A0D3JP49</accession>
<sequence length="365" mass="40097">MLYGLLTFLLRLKKIKRKDPLGYDDPVGPVLLVIVLCGAVGTYLLRMYTFKWPGEEVHTADTPFSKEFEMGVMPSYFVNETAAIAMVARAMQASASVSSVTLAHATFELFRQTELDTAEDLVVNQGRSKVKLTTRLTLKGARYMSANLGSAPGTGSTDLTLSVKGTERAQLAATAANCVGRYAAHCEVKVEQNFHMEKAEVGQPRSPRVPLPATSWQRSVKISGMPHTTSLTTIGDHLRGCGDLRGYFALPPRVPAGPFLLGTEDEERLYVRDEFYYWKVKLPFALAQAPSVYLYASLTTKYESPQLAVLPLQTPREDSELSFKIGGNQNHGVEVSDLNSDGALSLAAHDLYRELRSAPWVSDNA</sequence>
<reference evidence="1" key="2">
    <citation type="submission" date="2024-10" db="UniProtKB">
        <authorList>
            <consortium name="EnsemblProtists"/>
        </authorList>
    </citation>
    <scope>IDENTIFICATION</scope>
</reference>
<evidence type="ECO:0000313" key="2">
    <source>
        <dbReference type="Proteomes" id="UP000013827"/>
    </source>
</evidence>
<dbReference type="KEGG" id="ehx:EMIHUDRAFT_201752"/>
<keyword evidence="2" id="KW-1185">Reference proteome</keyword>
<dbReference type="HOGENOM" id="CLU_759587_0_0_1"/>
<dbReference type="AlphaFoldDB" id="A0A0D3JP49"/>